<dbReference type="RefSeq" id="XP_014665282.1">
    <property type="nucleotide sequence ID" value="XM_014809796.1"/>
</dbReference>
<evidence type="ECO:0000259" key="17">
    <source>
        <dbReference type="PROSITE" id="PS50003"/>
    </source>
</evidence>
<keyword evidence="11" id="KW-0863">Zinc-finger</keyword>
<evidence type="ECO:0000256" key="14">
    <source>
        <dbReference type="ARBA" id="ARBA00022840"/>
    </source>
</evidence>
<dbReference type="PANTHER" id="PTHR11255">
    <property type="entry name" value="DIACYLGLYCEROL KINASE"/>
    <property type="match status" value="1"/>
</dbReference>
<feature type="region of interest" description="Disordered" evidence="16">
    <location>
        <begin position="1"/>
        <end position="44"/>
    </location>
</feature>
<dbReference type="InterPro" id="IPR000756">
    <property type="entry name" value="Diacylglycerol_kin_accessory"/>
</dbReference>
<dbReference type="CDD" id="cd13274">
    <property type="entry name" value="PH_DGK_type2"/>
    <property type="match status" value="1"/>
</dbReference>
<dbReference type="InterPro" id="IPR001849">
    <property type="entry name" value="PH_domain"/>
</dbReference>
<sequence>MASRLNTVESISCRSHSTQNMPSDPGIAEESSESEAEVEEARSYHRKISTSKQIQVSVCIKDGYLMKQTSSFQRWRKRYFKLKGRKLYYANDTKSVVFDEVDLTDLSVAECSTKNANNSFTVITPFRSLILCADSRKEMEDWIAALRSAGNREFYDPNMEHPDFSGQHNWYACSHARPTYCNVCREALSGVTSHGLSCEVCKLKTHKRCAVKAVTTCKWTTLASIGKEIIEDDDGQITMSHQWVEGNLPVSAKCVVCDKTCGSVLRLQDWRCLWCKALVHTSCRSAIPVGCPLGLCKVSVMPPTSLTSIETDLEDEVTPPVGCSPLLVFVNSKSGDNQGVKFLHRFRQNLNPAQVYDLMNGGPSFGLRLFRRFHSFRLLVCGGDGSIGWVFNEIDKLRLINKCRIAVLPLGTGNDLARVLGWGGLVDDDTHLSQLIERYEMARTKMLDRWSLMTYEGPLVDPKANLAFRNELCEPIAAYEDSVAAHLSKILHSDQHSVVISSAKILCETIKDFVAKVDASCEHEEPIDDCKDEKDDSISRKCSVLNEKLNSLLNTLSEESKASQETRSASTSVAVQETMATKQDAPTKHHVFKPRDALMSRANSLKKAVRQIIEHTERAVDEQNEQTSKNRVLSALSEEHATTSYRVTAETIHEYEETDNKHSSTSAVPNIAVHGPTYAGYHAECVSDEEEEEEDTLRGLEPLRFRNLTDVFTLGFTRPPPPVEKSPNASRRISSGSTFSKAMRSTSPKDIPPGSLENIPLFNPTFPAMSLFPKLPRVHSPASSVVGGLVSKVLLANADALCAAAVPMMDSTDDALDGYQEKSVMNNYFGIGLDAKITLDFHNRREEHPEKCRSRTKNLMWYGMLGTKELLQRSYKNLEQRVHLECDGTAIPLPSLQGIVVLNIPSYMGGIHFWGGDKEDDNFTAPACDDRILEVMAVFGSAHMGAARVMALQHHRIAQCRSVKITLTGDEGLPVQVDGEAWVQPPGSIHIMHKNRAQVLARNKEFEMSLREWKDKHVVPRPKEVVPTITEEEVTLSAEFVEVATMLIRSVKVACISSSHVERYLLHSATEAANNVSKLFPGGRLAEGIASYGPCGQQYEMFQLPVRKQLYELVQSVRRLQEASIHFLTEKVGELELRPQLVESISAALDRIEVELKKVVETDCLAYFHEEEHVDIKKKKHGGGIFKLKFGRHRSKEKLSGSSVANWDTSAVASWLDTLGLGDYREAFIGNDVCGPELLTLQRRDLKDLGVHKVGHIKRIQQAIKDLSMKTVLPDKTSSASM</sequence>
<dbReference type="SMART" id="SM00109">
    <property type="entry name" value="C1"/>
    <property type="match status" value="2"/>
</dbReference>
<reference evidence="22" key="1">
    <citation type="submission" date="2025-08" db="UniProtKB">
        <authorList>
            <consortium name="RefSeq"/>
        </authorList>
    </citation>
    <scope>IDENTIFICATION</scope>
</reference>
<dbReference type="Gene3D" id="1.10.150.50">
    <property type="entry name" value="Transcription Factor, Ets-1"/>
    <property type="match status" value="1"/>
</dbReference>
<protein>
    <recommendedName>
        <fullName evidence="15">Diacylglycerol kinase</fullName>
        <shortName evidence="15">DAG kinase</shortName>
        <ecNumber evidence="15">2.7.1.107</ecNumber>
    </recommendedName>
</protein>
<feature type="compositionally biased region" description="Polar residues" evidence="16">
    <location>
        <begin position="1"/>
        <end position="22"/>
    </location>
</feature>
<evidence type="ECO:0000313" key="21">
    <source>
        <dbReference type="Proteomes" id="UP000695022"/>
    </source>
</evidence>
<dbReference type="SMART" id="SM00045">
    <property type="entry name" value="DAGKa"/>
    <property type="match status" value="1"/>
</dbReference>
<dbReference type="Pfam" id="PF00130">
    <property type="entry name" value="C1_1"/>
    <property type="match status" value="2"/>
</dbReference>
<dbReference type="SUPFAM" id="SSF57889">
    <property type="entry name" value="Cysteine-rich domain"/>
    <property type="match status" value="2"/>
</dbReference>
<evidence type="ECO:0000259" key="19">
    <source>
        <dbReference type="PROSITE" id="PS50105"/>
    </source>
</evidence>
<dbReference type="InterPro" id="IPR011993">
    <property type="entry name" value="PH-like_dom_sf"/>
</dbReference>
<evidence type="ECO:0000256" key="8">
    <source>
        <dbReference type="ARBA" id="ARBA00022723"/>
    </source>
</evidence>
<evidence type="ECO:0000313" key="22">
    <source>
        <dbReference type="RefSeq" id="XP_014665282.1"/>
    </source>
</evidence>
<keyword evidence="21" id="KW-1185">Reference proteome</keyword>
<dbReference type="SMART" id="SM00454">
    <property type="entry name" value="SAM"/>
    <property type="match status" value="1"/>
</dbReference>
<evidence type="ECO:0000256" key="11">
    <source>
        <dbReference type="ARBA" id="ARBA00022771"/>
    </source>
</evidence>
<dbReference type="PROSITE" id="PS50146">
    <property type="entry name" value="DAGK"/>
    <property type="match status" value="1"/>
</dbReference>
<feature type="region of interest" description="Disordered" evidence="16">
    <location>
        <begin position="557"/>
        <end position="588"/>
    </location>
</feature>
<evidence type="ECO:0000256" key="16">
    <source>
        <dbReference type="SAM" id="MobiDB-lite"/>
    </source>
</evidence>
<dbReference type="SMART" id="SM00046">
    <property type="entry name" value="DAGKc"/>
    <property type="match status" value="1"/>
</dbReference>
<evidence type="ECO:0000256" key="4">
    <source>
        <dbReference type="ARBA" id="ARBA00009280"/>
    </source>
</evidence>
<feature type="domain" description="Phorbol-ester/DAG-type" evidence="18">
    <location>
        <begin position="167"/>
        <end position="217"/>
    </location>
</feature>
<dbReference type="InterPro" id="IPR016064">
    <property type="entry name" value="NAD/diacylglycerol_kinase_sf"/>
</dbReference>
<dbReference type="SUPFAM" id="SSF50729">
    <property type="entry name" value="PH domain-like"/>
    <property type="match status" value="1"/>
</dbReference>
<evidence type="ECO:0000256" key="10">
    <source>
        <dbReference type="ARBA" id="ARBA00022741"/>
    </source>
</evidence>
<keyword evidence="12 15" id="KW-0418">Kinase</keyword>
<organism evidence="21 22">
    <name type="scientific">Priapulus caudatus</name>
    <name type="common">Priapulid worm</name>
    <dbReference type="NCBI Taxonomy" id="37621"/>
    <lineage>
        <taxon>Eukaryota</taxon>
        <taxon>Metazoa</taxon>
        <taxon>Ecdysozoa</taxon>
        <taxon>Scalidophora</taxon>
        <taxon>Priapulida</taxon>
        <taxon>Priapulimorpha</taxon>
        <taxon>Priapulimorphida</taxon>
        <taxon>Priapulidae</taxon>
        <taxon>Priapulus</taxon>
    </lineage>
</organism>
<dbReference type="InterPro" id="IPR013761">
    <property type="entry name" value="SAM/pointed_sf"/>
</dbReference>
<evidence type="ECO:0000256" key="12">
    <source>
        <dbReference type="ARBA" id="ARBA00022777"/>
    </source>
</evidence>
<feature type="domain" description="DAGKc" evidence="20">
    <location>
        <begin position="321"/>
        <end position="457"/>
    </location>
</feature>
<dbReference type="Gene3D" id="2.30.29.30">
    <property type="entry name" value="Pleckstrin-homology domain (PH domain)/Phosphotyrosine-binding domain (PTB)"/>
    <property type="match status" value="1"/>
</dbReference>
<dbReference type="PROSITE" id="PS50105">
    <property type="entry name" value="SAM_DOMAIN"/>
    <property type="match status" value="1"/>
</dbReference>
<comment type="function">
    <text evidence="2">Phosphorylates diacylglycerol (DAG) to generate phosphatidic acid (PA).</text>
</comment>
<feature type="region of interest" description="Disordered" evidence="16">
    <location>
        <begin position="716"/>
        <end position="755"/>
    </location>
</feature>
<dbReference type="Gene3D" id="3.40.50.10330">
    <property type="entry name" value="Probable inorganic polyphosphate/atp-NAD kinase, domain 1"/>
    <property type="match status" value="1"/>
</dbReference>
<evidence type="ECO:0000256" key="7">
    <source>
        <dbReference type="ARBA" id="ARBA00022679"/>
    </source>
</evidence>
<gene>
    <name evidence="22" type="primary">LOC106807460</name>
</gene>
<keyword evidence="7 15" id="KW-0808">Transferase</keyword>
<keyword evidence="9" id="KW-0677">Repeat</keyword>
<feature type="domain" description="SAM" evidence="19">
    <location>
        <begin position="1207"/>
        <end position="1270"/>
    </location>
</feature>
<dbReference type="Gene3D" id="2.60.200.40">
    <property type="match status" value="1"/>
</dbReference>
<proteinExistence type="inferred from homology"/>
<dbReference type="SMART" id="SM00233">
    <property type="entry name" value="PH"/>
    <property type="match status" value="1"/>
</dbReference>
<keyword evidence="10 15" id="KW-0547">Nucleotide-binding</keyword>
<keyword evidence="8" id="KW-0479">Metal-binding</keyword>
<evidence type="ECO:0000256" key="9">
    <source>
        <dbReference type="ARBA" id="ARBA00022737"/>
    </source>
</evidence>
<dbReference type="PROSITE" id="PS50081">
    <property type="entry name" value="ZF_DAG_PE_2"/>
    <property type="match status" value="2"/>
</dbReference>
<feature type="compositionally biased region" description="Polar residues" evidence="16">
    <location>
        <begin position="727"/>
        <end position="748"/>
    </location>
</feature>
<dbReference type="InterPro" id="IPR047477">
    <property type="entry name" value="C1_DGKdelta_rpt2"/>
</dbReference>
<dbReference type="GeneID" id="106807460"/>
<dbReference type="InterPro" id="IPR046349">
    <property type="entry name" value="C1-like_sf"/>
</dbReference>
<dbReference type="SUPFAM" id="SSF47769">
    <property type="entry name" value="SAM/Pointed domain"/>
    <property type="match status" value="1"/>
</dbReference>
<dbReference type="InterPro" id="IPR001206">
    <property type="entry name" value="Diacylglycerol_kinase_cat_dom"/>
</dbReference>
<keyword evidence="5" id="KW-0963">Cytoplasm</keyword>
<evidence type="ECO:0000256" key="6">
    <source>
        <dbReference type="ARBA" id="ARBA00022553"/>
    </source>
</evidence>
<keyword evidence="13" id="KW-0862">Zinc</keyword>
<evidence type="ECO:0000256" key="3">
    <source>
        <dbReference type="ARBA" id="ARBA00004496"/>
    </source>
</evidence>
<accession>A0ABM1DZB1</accession>
<dbReference type="SUPFAM" id="SSF111331">
    <property type="entry name" value="NAD kinase/diacylglycerol kinase-like"/>
    <property type="match status" value="1"/>
</dbReference>
<feature type="domain" description="Phorbol-ester/DAG-type" evidence="18">
    <location>
        <begin position="240"/>
        <end position="291"/>
    </location>
</feature>
<dbReference type="Pfam" id="PF00536">
    <property type="entry name" value="SAM_1"/>
    <property type="match status" value="1"/>
</dbReference>
<dbReference type="CDD" id="cd20893">
    <property type="entry name" value="C1_DGKdelta_rpt2"/>
    <property type="match status" value="1"/>
</dbReference>
<dbReference type="PROSITE" id="PS00479">
    <property type="entry name" value="ZF_DAG_PE_1"/>
    <property type="match status" value="1"/>
</dbReference>
<keyword evidence="14 15" id="KW-0067">ATP-binding</keyword>
<comment type="similarity">
    <text evidence="4 15">Belongs to the eukaryotic diacylglycerol kinase family.</text>
</comment>
<dbReference type="InterPro" id="IPR054474">
    <property type="entry name" value="DGKD_4H"/>
</dbReference>
<evidence type="ECO:0000256" key="15">
    <source>
        <dbReference type="RuleBase" id="RU361128"/>
    </source>
</evidence>
<dbReference type="PANTHER" id="PTHR11255:SF109">
    <property type="entry name" value="DIACYLGLYCEROL KINASE ETA"/>
    <property type="match status" value="1"/>
</dbReference>
<dbReference type="Pfam" id="PF22944">
    <property type="entry name" value="DGKD_4H"/>
    <property type="match status" value="1"/>
</dbReference>
<keyword evidence="6" id="KW-0597">Phosphoprotein</keyword>
<feature type="domain" description="PH" evidence="17">
    <location>
        <begin position="58"/>
        <end position="151"/>
    </location>
</feature>
<dbReference type="InterPro" id="IPR017438">
    <property type="entry name" value="ATP-NAD_kinase_N"/>
</dbReference>
<dbReference type="Proteomes" id="UP000695022">
    <property type="component" value="Unplaced"/>
</dbReference>
<comment type="subcellular location">
    <subcellularLocation>
        <location evidence="3">Cytoplasm</location>
    </subcellularLocation>
</comment>
<evidence type="ECO:0000256" key="2">
    <source>
        <dbReference type="ARBA" id="ARBA00002064"/>
    </source>
</evidence>
<name>A0ABM1DZB1_PRICU</name>
<evidence type="ECO:0000256" key="1">
    <source>
        <dbReference type="ARBA" id="ARBA00001383"/>
    </source>
</evidence>
<dbReference type="InterPro" id="IPR002219">
    <property type="entry name" value="PKC_DAG/PE"/>
</dbReference>
<dbReference type="Gene3D" id="3.30.60.20">
    <property type="match status" value="2"/>
</dbReference>
<feature type="compositionally biased region" description="Polar residues" evidence="16">
    <location>
        <begin position="565"/>
        <end position="581"/>
    </location>
</feature>
<evidence type="ECO:0000256" key="13">
    <source>
        <dbReference type="ARBA" id="ARBA00022833"/>
    </source>
</evidence>
<evidence type="ECO:0000256" key="5">
    <source>
        <dbReference type="ARBA" id="ARBA00022490"/>
    </source>
</evidence>
<dbReference type="Pfam" id="PF00781">
    <property type="entry name" value="DAGK_cat"/>
    <property type="match status" value="1"/>
</dbReference>
<dbReference type="Pfam" id="PF00169">
    <property type="entry name" value="PH"/>
    <property type="match status" value="1"/>
</dbReference>
<evidence type="ECO:0000259" key="18">
    <source>
        <dbReference type="PROSITE" id="PS50081"/>
    </source>
</evidence>
<dbReference type="PROSITE" id="PS50003">
    <property type="entry name" value="PH_DOMAIN"/>
    <property type="match status" value="1"/>
</dbReference>
<dbReference type="EC" id="2.7.1.107" evidence="15"/>
<evidence type="ECO:0000259" key="20">
    <source>
        <dbReference type="PROSITE" id="PS50146"/>
    </source>
</evidence>
<dbReference type="InterPro" id="IPR037607">
    <property type="entry name" value="DGK"/>
</dbReference>
<comment type="catalytic activity">
    <reaction evidence="1 15">
        <text>a 1,2-diacyl-sn-glycerol + ATP = a 1,2-diacyl-sn-glycero-3-phosphate + ADP + H(+)</text>
        <dbReference type="Rhea" id="RHEA:10272"/>
        <dbReference type="ChEBI" id="CHEBI:15378"/>
        <dbReference type="ChEBI" id="CHEBI:17815"/>
        <dbReference type="ChEBI" id="CHEBI:30616"/>
        <dbReference type="ChEBI" id="CHEBI:58608"/>
        <dbReference type="ChEBI" id="CHEBI:456216"/>
        <dbReference type="EC" id="2.7.1.107"/>
    </reaction>
</comment>
<dbReference type="Pfam" id="PF00609">
    <property type="entry name" value="DAGK_acc"/>
    <property type="match status" value="1"/>
</dbReference>
<dbReference type="InterPro" id="IPR001660">
    <property type="entry name" value="SAM"/>
</dbReference>